<gene>
    <name evidence="2" type="ORF">DICVIV_05389</name>
</gene>
<dbReference type="InterPro" id="IPR013783">
    <property type="entry name" value="Ig-like_fold"/>
</dbReference>
<name>A0A0D8XXI4_DICVI</name>
<dbReference type="InterPro" id="IPR041019">
    <property type="entry name" value="TIG1_plexin"/>
</dbReference>
<reference evidence="3" key="2">
    <citation type="journal article" date="2016" name="Sci. Rep.">
        <title>Dictyocaulus viviparus genome, variome and transcriptome elucidate lungworm biology and support future intervention.</title>
        <authorList>
            <person name="McNulty S.N."/>
            <person name="Strube C."/>
            <person name="Rosa B.A."/>
            <person name="Martin J.C."/>
            <person name="Tyagi R."/>
            <person name="Choi Y.J."/>
            <person name="Wang Q."/>
            <person name="Hallsworth Pepin K."/>
            <person name="Zhang X."/>
            <person name="Ozersky P."/>
            <person name="Wilson R.K."/>
            <person name="Sternberg P.W."/>
            <person name="Gasser R.B."/>
            <person name="Mitreva M."/>
        </authorList>
    </citation>
    <scope>NUCLEOTIDE SEQUENCE [LARGE SCALE GENOMIC DNA]</scope>
    <source>
        <strain evidence="3">HannoverDv2000</strain>
    </source>
</reference>
<accession>A0A0D8XXI4</accession>
<reference evidence="2 3" key="1">
    <citation type="submission" date="2013-11" db="EMBL/GenBank/DDBJ databases">
        <title>Draft genome of the bovine lungworm Dictyocaulus viviparus.</title>
        <authorList>
            <person name="Mitreva M."/>
        </authorList>
    </citation>
    <scope>NUCLEOTIDE SEQUENCE [LARGE SCALE GENOMIC DNA]</scope>
    <source>
        <strain evidence="2 3">HannoverDv2000</strain>
    </source>
</reference>
<sequence>MSDERFQFKSKSPAQLEEYNRRNVGDTRSGFRVQQIYANDVTIYAVLPQGVSVCPTKNGRPSPSSISVDELKNVTLPINHLPQPDGFTYVCVFGSSTTVAVWTEYGVLCPLSKLSTSRMEPSYTERMALTTSMSSYRIVEYNLTVYNCGAFITCSSCSSSETGCDWCLDSQKCVPKWKMRFKSTVAGTLDFHYRDDCCQLNERIHLSAESI</sequence>
<evidence type="ECO:0000313" key="3">
    <source>
        <dbReference type="Proteomes" id="UP000053766"/>
    </source>
</evidence>
<dbReference type="STRING" id="29172.A0A0D8XXI4"/>
<feature type="domain" description="Plexin TIG" evidence="1">
    <location>
        <begin position="62"/>
        <end position="134"/>
    </location>
</feature>
<organism evidence="2 3">
    <name type="scientific">Dictyocaulus viviparus</name>
    <name type="common">Bovine lungworm</name>
    <dbReference type="NCBI Taxonomy" id="29172"/>
    <lineage>
        <taxon>Eukaryota</taxon>
        <taxon>Metazoa</taxon>
        <taxon>Ecdysozoa</taxon>
        <taxon>Nematoda</taxon>
        <taxon>Chromadorea</taxon>
        <taxon>Rhabditida</taxon>
        <taxon>Rhabditina</taxon>
        <taxon>Rhabditomorpha</taxon>
        <taxon>Strongyloidea</taxon>
        <taxon>Metastrongylidae</taxon>
        <taxon>Dictyocaulus</taxon>
    </lineage>
</organism>
<dbReference type="Proteomes" id="UP000053766">
    <property type="component" value="Unassembled WGS sequence"/>
</dbReference>
<dbReference type="Pfam" id="PF17960">
    <property type="entry name" value="TIG_plexin"/>
    <property type="match status" value="1"/>
</dbReference>
<dbReference type="EMBL" id="KN716266">
    <property type="protein sequence ID" value="KJH48479.1"/>
    <property type="molecule type" value="Genomic_DNA"/>
</dbReference>
<protein>
    <recommendedName>
        <fullName evidence="1">Plexin TIG domain-containing protein</fullName>
    </recommendedName>
</protein>
<proteinExistence type="predicted"/>
<evidence type="ECO:0000313" key="2">
    <source>
        <dbReference type="EMBL" id="KJH48479.1"/>
    </source>
</evidence>
<dbReference type="Gene3D" id="2.60.40.10">
    <property type="entry name" value="Immunoglobulins"/>
    <property type="match status" value="1"/>
</dbReference>
<dbReference type="AlphaFoldDB" id="A0A0D8XXI4"/>
<dbReference type="OrthoDB" id="125363at2759"/>
<keyword evidence="3" id="KW-1185">Reference proteome</keyword>
<evidence type="ECO:0000259" key="1">
    <source>
        <dbReference type="Pfam" id="PF17960"/>
    </source>
</evidence>